<evidence type="ECO:0000256" key="10">
    <source>
        <dbReference type="ARBA" id="ARBA00023196"/>
    </source>
</evidence>
<dbReference type="WBParaSite" id="TCONS_00000389.p1">
    <property type="protein sequence ID" value="TCONS_00000389.p1"/>
    <property type="gene ID" value="XLOC_000402"/>
</dbReference>
<dbReference type="Gene3D" id="2.60.15.10">
    <property type="entry name" value="F0F1 ATP synthase delta/epsilon subunit, N-terminal"/>
    <property type="match status" value="1"/>
</dbReference>
<dbReference type="PANTHER" id="PTHR13822:SF7">
    <property type="entry name" value="ATP SYNTHASE SUBUNIT DELTA, MITOCHONDRIAL"/>
    <property type="match status" value="1"/>
</dbReference>
<dbReference type="InterPro" id="IPR001469">
    <property type="entry name" value="ATP_synth_F1_dsu/esu"/>
</dbReference>
<dbReference type="InterPro" id="IPR036771">
    <property type="entry name" value="ATPsynth_dsu/esu_N"/>
</dbReference>
<evidence type="ECO:0000256" key="11">
    <source>
        <dbReference type="ARBA" id="ARBA00023310"/>
    </source>
</evidence>
<evidence type="ECO:0000256" key="3">
    <source>
        <dbReference type="ARBA" id="ARBA00022448"/>
    </source>
</evidence>
<keyword evidence="5" id="KW-0999">Mitochondrion inner membrane</keyword>
<dbReference type="CDD" id="cd12152">
    <property type="entry name" value="F1-ATPase_delta"/>
    <property type="match status" value="1"/>
</dbReference>
<accession>A0A0K0EMT6</accession>
<dbReference type="SUPFAM" id="SSF51344">
    <property type="entry name" value="Epsilon subunit of F1F0-ATP synthase N-terminal domain"/>
    <property type="match status" value="1"/>
</dbReference>
<evidence type="ECO:0000256" key="1">
    <source>
        <dbReference type="ARBA" id="ARBA00004273"/>
    </source>
</evidence>
<keyword evidence="4" id="KW-0375">Hydrogen ion transport</keyword>
<dbReference type="GO" id="GO:0046933">
    <property type="term" value="F:proton-transporting ATP synthase activity, rotational mechanism"/>
    <property type="evidence" value="ECO:0007669"/>
    <property type="project" value="InterPro"/>
</dbReference>
<dbReference type="GO" id="GO:0005743">
    <property type="term" value="C:mitochondrial inner membrane"/>
    <property type="evidence" value="ECO:0007669"/>
    <property type="project" value="UniProtKB-SubCell"/>
</dbReference>
<comment type="similarity">
    <text evidence="2">Belongs to the ATPase epsilon chain family.</text>
</comment>
<comment type="subcellular location">
    <subcellularLocation>
        <location evidence="1">Mitochondrion inner membrane</location>
    </subcellularLocation>
</comment>
<keyword evidence="14" id="KW-1185">Reference proteome</keyword>
<protein>
    <recommendedName>
        <fullName evidence="12">F-ATPase delta subunit</fullName>
    </recommendedName>
</protein>
<dbReference type="InterPro" id="IPR020546">
    <property type="entry name" value="ATP_synth_F1_dsu/esu_N"/>
</dbReference>
<name>A0A0K0EMT6_STRER</name>
<evidence type="ECO:0000256" key="2">
    <source>
        <dbReference type="ARBA" id="ARBA00005712"/>
    </source>
</evidence>
<keyword evidence="6" id="KW-0809">Transit peptide</keyword>
<evidence type="ECO:0000256" key="5">
    <source>
        <dbReference type="ARBA" id="ARBA00022792"/>
    </source>
</evidence>
<evidence type="ECO:0000256" key="6">
    <source>
        <dbReference type="ARBA" id="ARBA00022946"/>
    </source>
</evidence>
<dbReference type="GO" id="GO:0045259">
    <property type="term" value="C:proton-transporting ATP synthase complex"/>
    <property type="evidence" value="ECO:0007669"/>
    <property type="project" value="UniProtKB-KW"/>
</dbReference>
<dbReference type="STRING" id="6248.A0A0K0EMT6"/>
<reference evidence="15" key="1">
    <citation type="submission" date="2015-08" db="UniProtKB">
        <authorList>
            <consortium name="WormBaseParasite"/>
        </authorList>
    </citation>
    <scope>IDENTIFICATION</scope>
</reference>
<keyword evidence="11" id="KW-0066">ATP synthesis</keyword>
<evidence type="ECO:0000256" key="12">
    <source>
        <dbReference type="ARBA" id="ARBA00031669"/>
    </source>
</evidence>
<evidence type="ECO:0000256" key="8">
    <source>
        <dbReference type="ARBA" id="ARBA00023128"/>
    </source>
</evidence>
<evidence type="ECO:0000313" key="14">
    <source>
        <dbReference type="Proteomes" id="UP000035681"/>
    </source>
</evidence>
<dbReference type="AlphaFoldDB" id="A0A0K0EMT6"/>
<evidence type="ECO:0000256" key="9">
    <source>
        <dbReference type="ARBA" id="ARBA00023136"/>
    </source>
</evidence>
<sequence length="167" mass="17607">MSFLARALRQVPRLSNLSARYASAAAEAVHNANELRLTLASPDKSYYDKSIVKQVDVPTLAGVVGILATHVPTLGVIKPGVVKVTDNDGKVTELFVSSGTLSMNIDGSCQVLGEQIIPISEIDESAARQVLESAQRRSGEGSEKDKAEALIEVEVAEALIKAVAGGH</sequence>
<dbReference type="WBParaSite" id="SSTP_0001077400.1">
    <property type="protein sequence ID" value="SSTP_0001077400.1"/>
    <property type="gene ID" value="SSTP_0001077400"/>
</dbReference>
<keyword evidence="8" id="KW-0496">Mitochondrion</keyword>
<dbReference type="HAMAP" id="MF_00530">
    <property type="entry name" value="ATP_synth_epsil_bac"/>
    <property type="match status" value="1"/>
</dbReference>
<dbReference type="FunFam" id="2.60.15.10:FF:000004">
    <property type="entry name" value="ATP synthase subunit delta, mitochondrial"/>
    <property type="match status" value="1"/>
</dbReference>
<keyword evidence="3" id="KW-0813">Transport</keyword>
<evidence type="ECO:0000259" key="13">
    <source>
        <dbReference type="Pfam" id="PF02823"/>
    </source>
</evidence>
<dbReference type="PANTHER" id="PTHR13822">
    <property type="entry name" value="ATP SYNTHASE DELTA/EPSILON CHAIN"/>
    <property type="match status" value="1"/>
</dbReference>
<dbReference type="Pfam" id="PF02823">
    <property type="entry name" value="ATP-synt_DE_N"/>
    <property type="match status" value="1"/>
</dbReference>
<proteinExistence type="inferred from homology"/>
<keyword evidence="10" id="KW-0139">CF(1)</keyword>
<evidence type="ECO:0000256" key="7">
    <source>
        <dbReference type="ARBA" id="ARBA00023065"/>
    </source>
</evidence>
<dbReference type="Proteomes" id="UP000035681">
    <property type="component" value="Unplaced"/>
</dbReference>
<dbReference type="Gene3D" id="1.20.5.440">
    <property type="entry name" value="ATP synthase delta/epsilon subunit, C-terminal domain"/>
    <property type="match status" value="1"/>
</dbReference>
<organism evidence="15">
    <name type="scientific">Strongyloides stercoralis</name>
    <name type="common">Threadworm</name>
    <dbReference type="NCBI Taxonomy" id="6248"/>
    <lineage>
        <taxon>Eukaryota</taxon>
        <taxon>Metazoa</taxon>
        <taxon>Ecdysozoa</taxon>
        <taxon>Nematoda</taxon>
        <taxon>Chromadorea</taxon>
        <taxon>Rhabditida</taxon>
        <taxon>Tylenchina</taxon>
        <taxon>Panagrolaimomorpha</taxon>
        <taxon>Strongyloidoidea</taxon>
        <taxon>Strongyloididae</taxon>
        <taxon>Strongyloides</taxon>
    </lineage>
</organism>
<feature type="domain" description="ATP synthase F1 complex delta/epsilon subunit N-terminal" evidence="13">
    <location>
        <begin position="35"/>
        <end position="114"/>
    </location>
</feature>
<evidence type="ECO:0000256" key="4">
    <source>
        <dbReference type="ARBA" id="ARBA00022781"/>
    </source>
</evidence>
<evidence type="ECO:0000313" key="15">
    <source>
        <dbReference type="WBParaSite" id="SSTP_0001077400.1"/>
    </source>
</evidence>
<keyword evidence="9" id="KW-0472">Membrane</keyword>
<keyword evidence="7" id="KW-0406">Ion transport</keyword>